<dbReference type="SUPFAM" id="SSF56300">
    <property type="entry name" value="Metallo-dependent phosphatases"/>
    <property type="match status" value="1"/>
</dbReference>
<dbReference type="AlphaFoldDB" id="A0A9P1IEP0"/>
<dbReference type="GO" id="GO:0004722">
    <property type="term" value="F:protein serine/threonine phosphatase activity"/>
    <property type="evidence" value="ECO:0007669"/>
    <property type="project" value="TreeGrafter"/>
</dbReference>
<dbReference type="EMBL" id="CANHGI010000002">
    <property type="protein sequence ID" value="CAI5443761.1"/>
    <property type="molecule type" value="Genomic_DNA"/>
</dbReference>
<dbReference type="GO" id="GO:0005737">
    <property type="term" value="C:cytoplasm"/>
    <property type="evidence" value="ECO:0007669"/>
    <property type="project" value="TreeGrafter"/>
</dbReference>
<dbReference type="Proteomes" id="UP001152747">
    <property type="component" value="Unassembled WGS sequence"/>
</dbReference>
<protein>
    <recommendedName>
        <fullName evidence="1">Serine/threonine specific protein phosphatases domain-containing protein</fullName>
    </recommendedName>
</protein>
<gene>
    <name evidence="2" type="ORF">CAMP_LOCUS6398</name>
</gene>
<comment type="caution">
    <text evidence="2">The sequence shown here is derived from an EMBL/GenBank/DDBJ whole genome shotgun (WGS) entry which is preliminary data.</text>
</comment>
<dbReference type="InterPro" id="IPR006186">
    <property type="entry name" value="Ser/Thr-sp_prot-phosphatase"/>
</dbReference>
<dbReference type="PANTHER" id="PTHR11668">
    <property type="entry name" value="SERINE/THREONINE PROTEIN PHOSPHATASE"/>
    <property type="match status" value="1"/>
</dbReference>
<dbReference type="Pfam" id="PF00149">
    <property type="entry name" value="Metallophos"/>
    <property type="match status" value="1"/>
</dbReference>
<evidence type="ECO:0000313" key="2">
    <source>
        <dbReference type="EMBL" id="CAI5443761.1"/>
    </source>
</evidence>
<dbReference type="OrthoDB" id="5819495at2759"/>
<dbReference type="InterPro" id="IPR050341">
    <property type="entry name" value="PP1_catalytic_subunit"/>
</dbReference>
<name>A0A9P1IEP0_9PELO</name>
<accession>A0A9P1IEP0</accession>
<evidence type="ECO:0000313" key="3">
    <source>
        <dbReference type="Proteomes" id="UP001152747"/>
    </source>
</evidence>
<dbReference type="SMART" id="SM00156">
    <property type="entry name" value="PP2Ac"/>
    <property type="match status" value="1"/>
</dbReference>
<dbReference type="CDD" id="cd00144">
    <property type="entry name" value="MPP_PPP_family"/>
    <property type="match status" value="1"/>
</dbReference>
<dbReference type="GO" id="GO:0005634">
    <property type="term" value="C:nucleus"/>
    <property type="evidence" value="ECO:0007669"/>
    <property type="project" value="TreeGrafter"/>
</dbReference>
<sequence>MNSGFGFYDELIHRLNENGEMMTAMPLTALIGTRILCMHGGISPRIETLEDLKNCRPVNGDPREDCLEMDLMWSDPSDDHEGCRPSERGGNAFIFGPDVVEEVLDKLYIRAHQVVRNGYEFHAGRKCVTVFSGQFGGCLPGKSAKSEITAKSENFDQDYEHAFPMESLVSKIERDRFFASKSNDDNIQFAEKMIMLILLSKGLTKSVTAMDILRIIFREKHS</sequence>
<keyword evidence="3" id="KW-1185">Reference proteome</keyword>
<reference evidence="2" key="1">
    <citation type="submission" date="2022-11" db="EMBL/GenBank/DDBJ databases">
        <authorList>
            <person name="Kikuchi T."/>
        </authorList>
    </citation>
    <scope>NUCLEOTIDE SEQUENCE</scope>
    <source>
        <strain evidence="2">PS1010</strain>
    </source>
</reference>
<dbReference type="Gene3D" id="3.60.21.10">
    <property type="match status" value="1"/>
</dbReference>
<evidence type="ECO:0000259" key="1">
    <source>
        <dbReference type="SMART" id="SM00156"/>
    </source>
</evidence>
<dbReference type="InterPro" id="IPR004843">
    <property type="entry name" value="Calcineurin-like_PHP"/>
</dbReference>
<organism evidence="2 3">
    <name type="scientific">Caenorhabditis angaria</name>
    <dbReference type="NCBI Taxonomy" id="860376"/>
    <lineage>
        <taxon>Eukaryota</taxon>
        <taxon>Metazoa</taxon>
        <taxon>Ecdysozoa</taxon>
        <taxon>Nematoda</taxon>
        <taxon>Chromadorea</taxon>
        <taxon>Rhabditida</taxon>
        <taxon>Rhabditina</taxon>
        <taxon>Rhabditomorpha</taxon>
        <taxon>Rhabditoidea</taxon>
        <taxon>Rhabditidae</taxon>
        <taxon>Peloderinae</taxon>
        <taxon>Caenorhabditis</taxon>
    </lineage>
</organism>
<feature type="domain" description="Serine/threonine specific protein phosphatases" evidence="1">
    <location>
        <begin position="7"/>
        <end position="170"/>
    </location>
</feature>
<dbReference type="InterPro" id="IPR029052">
    <property type="entry name" value="Metallo-depent_PP-like"/>
</dbReference>
<dbReference type="PRINTS" id="PR00114">
    <property type="entry name" value="STPHPHTASE"/>
</dbReference>
<proteinExistence type="predicted"/>
<dbReference type="PANTHER" id="PTHR11668:SF211">
    <property type="entry name" value="SERINE_THREONINE-PROTEIN PHOSPHATASE C23G10.1"/>
    <property type="match status" value="1"/>
</dbReference>